<name>A0ABS8TDC3_DATST</name>
<accession>A0ABS8TDC3</accession>
<dbReference type="Proteomes" id="UP000823775">
    <property type="component" value="Unassembled WGS sequence"/>
</dbReference>
<feature type="non-terminal residue" evidence="1">
    <location>
        <position position="1"/>
    </location>
</feature>
<protein>
    <submittedName>
        <fullName evidence="1">Uncharacterized protein</fullName>
    </submittedName>
</protein>
<evidence type="ECO:0000313" key="1">
    <source>
        <dbReference type="EMBL" id="MCD7469123.1"/>
    </source>
</evidence>
<keyword evidence="2" id="KW-1185">Reference proteome</keyword>
<evidence type="ECO:0000313" key="2">
    <source>
        <dbReference type="Proteomes" id="UP000823775"/>
    </source>
</evidence>
<comment type="caution">
    <text evidence="1">The sequence shown here is derived from an EMBL/GenBank/DDBJ whole genome shotgun (WGS) entry which is preliminary data.</text>
</comment>
<reference evidence="1 2" key="1">
    <citation type="journal article" date="2021" name="BMC Genomics">
        <title>Datura genome reveals duplications of psychoactive alkaloid biosynthetic genes and high mutation rate following tissue culture.</title>
        <authorList>
            <person name="Rajewski A."/>
            <person name="Carter-House D."/>
            <person name="Stajich J."/>
            <person name="Litt A."/>
        </authorList>
    </citation>
    <scope>NUCLEOTIDE SEQUENCE [LARGE SCALE GENOMIC DNA]</scope>
    <source>
        <strain evidence="1">AR-01</strain>
    </source>
</reference>
<gene>
    <name evidence="1" type="ORF">HAX54_007938</name>
</gene>
<dbReference type="EMBL" id="JACEIK010001408">
    <property type="protein sequence ID" value="MCD7469123.1"/>
    <property type="molecule type" value="Genomic_DNA"/>
</dbReference>
<organism evidence="1 2">
    <name type="scientific">Datura stramonium</name>
    <name type="common">Jimsonweed</name>
    <name type="synonym">Common thornapple</name>
    <dbReference type="NCBI Taxonomy" id="4076"/>
    <lineage>
        <taxon>Eukaryota</taxon>
        <taxon>Viridiplantae</taxon>
        <taxon>Streptophyta</taxon>
        <taxon>Embryophyta</taxon>
        <taxon>Tracheophyta</taxon>
        <taxon>Spermatophyta</taxon>
        <taxon>Magnoliopsida</taxon>
        <taxon>eudicotyledons</taxon>
        <taxon>Gunneridae</taxon>
        <taxon>Pentapetalae</taxon>
        <taxon>asterids</taxon>
        <taxon>lamiids</taxon>
        <taxon>Solanales</taxon>
        <taxon>Solanaceae</taxon>
        <taxon>Solanoideae</taxon>
        <taxon>Datureae</taxon>
        <taxon>Datura</taxon>
    </lineage>
</organism>
<feature type="non-terminal residue" evidence="1">
    <location>
        <position position="80"/>
    </location>
</feature>
<proteinExistence type="predicted"/>
<sequence>VPRRRIRRFVEPDMRAIDWHLRTAYPSVDGIKRPLLRPERGYASHTIVPAKPLCQTSDPRHYGRAKLSRKAQVYLRSVQG</sequence>